<evidence type="ECO:0000256" key="6">
    <source>
        <dbReference type="ARBA" id="ARBA00022660"/>
    </source>
</evidence>
<dbReference type="PANTHER" id="PTHR11435">
    <property type="entry name" value="NADH UBIQUINONE OXIDOREDUCTASE SUBUNIT ND6"/>
    <property type="match status" value="1"/>
</dbReference>
<keyword evidence="15" id="KW-0830">Ubiquinone</keyword>
<feature type="chain" id="PRO_5003087778" description="NADH-ubiquinone oxidoreductase chain 6" evidence="16">
    <location>
        <begin position="20"/>
        <end position="175"/>
    </location>
</feature>
<evidence type="ECO:0000256" key="2">
    <source>
        <dbReference type="ARBA" id="ARBA00005698"/>
    </source>
</evidence>
<evidence type="ECO:0000256" key="9">
    <source>
        <dbReference type="ARBA" id="ARBA00022982"/>
    </source>
</evidence>
<evidence type="ECO:0000256" key="3">
    <source>
        <dbReference type="ARBA" id="ARBA00012944"/>
    </source>
</evidence>
<keyword evidence="16" id="KW-0732">Signal</keyword>
<dbReference type="RefSeq" id="YP_003668009.1">
    <property type="nucleotide sequence ID" value="NC_014182.1"/>
</dbReference>
<dbReference type="InterPro" id="IPR050269">
    <property type="entry name" value="ComplexI_Subunit6"/>
</dbReference>
<organism evidence="17">
    <name type="scientific">Uromastyx benti</name>
    <name type="common">Yemeni spiny-tailed lizard</name>
    <dbReference type="NCBI Taxonomy" id="236742"/>
    <lineage>
        <taxon>Eukaryota</taxon>
        <taxon>Metazoa</taxon>
        <taxon>Chordata</taxon>
        <taxon>Craniata</taxon>
        <taxon>Vertebrata</taxon>
        <taxon>Euteleostomi</taxon>
        <taxon>Lepidosauria</taxon>
        <taxon>Squamata</taxon>
        <taxon>Bifurcata</taxon>
        <taxon>Unidentata</taxon>
        <taxon>Episquamata</taxon>
        <taxon>Toxicofera</taxon>
        <taxon>Iguania</taxon>
        <taxon>Acrodonta</taxon>
        <taxon>Agamidae</taxon>
        <taxon>Uromastycinae</taxon>
        <taxon>Uromastyx</taxon>
    </lineage>
</organism>
<keyword evidence="5 15" id="KW-0813">Transport</keyword>
<feature type="transmembrane region" description="Helical" evidence="15">
    <location>
        <begin position="84"/>
        <end position="103"/>
    </location>
</feature>
<proteinExistence type="inferred from homology"/>
<dbReference type="PANTHER" id="PTHR11435:SF1">
    <property type="entry name" value="NADH-UBIQUINONE OXIDOREDUCTASE CHAIN 6"/>
    <property type="match status" value="1"/>
</dbReference>
<keyword evidence="7 15" id="KW-0812">Transmembrane</keyword>
<dbReference type="GeneID" id="9295409"/>
<comment type="function">
    <text evidence="15">Core subunit of the mitochondrial membrane respiratory chain NADH dehydrogenase (Complex I) which catalyzes electron transfer from NADH through the respiratory chain, using ubiquinone as an electron acceptor. Essential for the catalytic activity and assembly of complex I.</text>
</comment>
<dbReference type="GO" id="GO:0031966">
    <property type="term" value="C:mitochondrial membrane"/>
    <property type="evidence" value="ECO:0007669"/>
    <property type="project" value="UniProtKB-SubCell"/>
</dbReference>
<evidence type="ECO:0000256" key="4">
    <source>
        <dbReference type="ARBA" id="ARBA00021095"/>
    </source>
</evidence>
<keyword evidence="12 15" id="KW-0496">Mitochondrion</keyword>
<keyword evidence="9 15" id="KW-0249">Electron transport</keyword>
<comment type="similarity">
    <text evidence="2 15">Belongs to the complex I subunit 6 family.</text>
</comment>
<dbReference type="CTD" id="4541"/>
<keyword evidence="6 15" id="KW-0679">Respiratory chain</keyword>
<feature type="signal peptide" evidence="16">
    <location>
        <begin position="1"/>
        <end position="19"/>
    </location>
</feature>
<feature type="transmembrane region" description="Helical" evidence="15">
    <location>
        <begin position="29"/>
        <end position="45"/>
    </location>
</feature>
<feature type="transmembrane region" description="Helical" evidence="15">
    <location>
        <begin position="139"/>
        <end position="162"/>
    </location>
</feature>
<gene>
    <name evidence="17" type="primary">ND6</name>
</gene>
<evidence type="ECO:0000256" key="5">
    <source>
        <dbReference type="ARBA" id="ARBA00022448"/>
    </source>
</evidence>
<keyword evidence="10 15" id="KW-1133">Transmembrane helix</keyword>
<protein>
    <recommendedName>
        <fullName evidence="4 15">NADH-ubiquinone oxidoreductase chain 6</fullName>
        <ecNumber evidence="3 15">7.1.1.2</ecNumber>
    </recommendedName>
</protein>
<reference evidence="17" key="1">
    <citation type="journal article" date="2010" name="BMC Evol. Biol.">
        <title>Mitochondrial genomes of acrodont lizards: timing of gene rearrangements and phylogenetic and biogeographic implications.</title>
        <authorList>
            <person name="Okajima Y."/>
            <person name="Kumazawa Y."/>
        </authorList>
    </citation>
    <scope>NUCLEOTIDE SEQUENCE</scope>
</reference>
<dbReference type="AlphaFoldDB" id="D6RR70"/>
<feature type="transmembrane region" description="Helical" evidence="15">
    <location>
        <begin position="52"/>
        <end position="72"/>
    </location>
</feature>
<evidence type="ECO:0000313" key="17">
    <source>
        <dbReference type="EMBL" id="BAJ08058.1"/>
    </source>
</evidence>
<dbReference type="GO" id="GO:0008137">
    <property type="term" value="F:NADH dehydrogenase (ubiquinone) activity"/>
    <property type="evidence" value="ECO:0007669"/>
    <property type="project" value="UniProtKB-UniRule"/>
</dbReference>
<name>D6RR70_9SAUR</name>
<sequence>MYFVLLSFLGAFVGLVALACNPSPNFGAGALMVSSGFVCGVLLGFGQSFLALVLFLIYLGGMLVVFAYSVALSSDLYPSGWFNLGAGVSVLLYFVGVCVFYWFLGVDCGFDLLGFSVWPSLCVWDAYSVDVGLVGVVSLYSWGGAMLIIVVLGLLLTLFVVLDLVRGLFLGAVSG</sequence>
<evidence type="ECO:0000256" key="15">
    <source>
        <dbReference type="RuleBase" id="RU004430"/>
    </source>
</evidence>
<dbReference type="EC" id="7.1.1.2" evidence="3 15"/>
<evidence type="ECO:0000256" key="16">
    <source>
        <dbReference type="SAM" id="SignalP"/>
    </source>
</evidence>
<keyword evidence="11 15" id="KW-0520">NAD</keyword>
<evidence type="ECO:0000256" key="12">
    <source>
        <dbReference type="ARBA" id="ARBA00023128"/>
    </source>
</evidence>
<evidence type="ECO:0000256" key="10">
    <source>
        <dbReference type="ARBA" id="ARBA00022989"/>
    </source>
</evidence>
<keyword evidence="13 15" id="KW-0472">Membrane</keyword>
<evidence type="ECO:0000256" key="7">
    <source>
        <dbReference type="ARBA" id="ARBA00022692"/>
    </source>
</evidence>
<evidence type="ECO:0000256" key="8">
    <source>
        <dbReference type="ARBA" id="ARBA00022967"/>
    </source>
</evidence>
<evidence type="ECO:0000256" key="14">
    <source>
        <dbReference type="ARBA" id="ARBA00049551"/>
    </source>
</evidence>
<evidence type="ECO:0000256" key="1">
    <source>
        <dbReference type="ARBA" id="ARBA00004225"/>
    </source>
</evidence>
<accession>D6RR70</accession>
<keyword evidence="8 15" id="KW-1278">Translocase</keyword>
<dbReference type="Pfam" id="PF00499">
    <property type="entry name" value="Oxidored_q3"/>
    <property type="match status" value="1"/>
</dbReference>
<comment type="catalytic activity">
    <reaction evidence="14 15">
        <text>a ubiquinone + NADH + 5 H(+)(in) = a ubiquinol + NAD(+) + 4 H(+)(out)</text>
        <dbReference type="Rhea" id="RHEA:29091"/>
        <dbReference type="Rhea" id="RHEA-COMP:9565"/>
        <dbReference type="Rhea" id="RHEA-COMP:9566"/>
        <dbReference type="ChEBI" id="CHEBI:15378"/>
        <dbReference type="ChEBI" id="CHEBI:16389"/>
        <dbReference type="ChEBI" id="CHEBI:17976"/>
        <dbReference type="ChEBI" id="CHEBI:57540"/>
        <dbReference type="ChEBI" id="CHEBI:57945"/>
        <dbReference type="EC" id="7.1.1.2"/>
    </reaction>
</comment>
<dbReference type="EMBL" id="AB114447">
    <property type="protein sequence ID" value="BAJ08058.1"/>
    <property type="molecule type" value="Genomic_DNA"/>
</dbReference>
<evidence type="ECO:0000256" key="11">
    <source>
        <dbReference type="ARBA" id="ARBA00023027"/>
    </source>
</evidence>
<comment type="subcellular location">
    <subcellularLocation>
        <location evidence="1 15">Mitochondrion membrane</location>
        <topology evidence="1 15">Multi-pass membrane protein</topology>
    </subcellularLocation>
</comment>
<dbReference type="InterPro" id="IPR001457">
    <property type="entry name" value="NADH_UbQ/plastoQ_OxRdtase_su6"/>
</dbReference>
<geneLocation type="mitochondrion" evidence="17"/>
<evidence type="ECO:0000256" key="13">
    <source>
        <dbReference type="ARBA" id="ARBA00023136"/>
    </source>
</evidence>